<evidence type="ECO:0000259" key="2">
    <source>
        <dbReference type="Pfam" id="PF09335"/>
    </source>
</evidence>
<dbReference type="Pfam" id="PF09335">
    <property type="entry name" value="VTT_dom"/>
    <property type="match status" value="1"/>
</dbReference>
<feature type="transmembrane region" description="Helical" evidence="1">
    <location>
        <begin position="95"/>
        <end position="118"/>
    </location>
</feature>
<feature type="transmembrane region" description="Helical" evidence="1">
    <location>
        <begin position="59"/>
        <end position="83"/>
    </location>
</feature>
<feature type="domain" description="VTT" evidence="2">
    <location>
        <begin position="76"/>
        <end position="189"/>
    </location>
</feature>
<keyword evidence="1" id="KW-1133">Transmembrane helix</keyword>
<keyword evidence="1" id="KW-0472">Membrane</keyword>
<gene>
    <name evidence="3" type="ORF">H9901_01080</name>
</gene>
<evidence type="ECO:0000313" key="4">
    <source>
        <dbReference type="Proteomes" id="UP000777303"/>
    </source>
</evidence>
<keyword evidence="1" id="KW-0812">Transmembrane</keyword>
<comment type="caution">
    <text evidence="3">The sequence shown here is derived from an EMBL/GenBank/DDBJ whole genome shotgun (WGS) entry which is preliminary data.</text>
</comment>
<reference evidence="3" key="1">
    <citation type="journal article" date="2021" name="PeerJ">
        <title>Extensive microbial diversity within the chicken gut microbiome revealed by metagenomics and culture.</title>
        <authorList>
            <person name="Gilroy R."/>
            <person name="Ravi A."/>
            <person name="Getino M."/>
            <person name="Pursley I."/>
            <person name="Horton D.L."/>
            <person name="Alikhan N.F."/>
            <person name="Baker D."/>
            <person name="Gharbi K."/>
            <person name="Hall N."/>
            <person name="Watson M."/>
            <person name="Adriaenssens E.M."/>
            <person name="Foster-Nyarko E."/>
            <person name="Jarju S."/>
            <person name="Secka A."/>
            <person name="Antonio M."/>
            <person name="Oren A."/>
            <person name="Chaudhuri R.R."/>
            <person name="La Ragione R."/>
            <person name="Hildebrand F."/>
            <person name="Pallen M.J."/>
        </authorList>
    </citation>
    <scope>NUCLEOTIDE SEQUENCE</scope>
    <source>
        <strain evidence="3">F6-6636</strain>
    </source>
</reference>
<dbReference type="AlphaFoldDB" id="A0A948TIW7"/>
<name>A0A948TIW7_9LACO</name>
<dbReference type="EMBL" id="JAHLFS010000017">
    <property type="protein sequence ID" value="MBU3851291.1"/>
    <property type="molecule type" value="Genomic_DNA"/>
</dbReference>
<reference evidence="3" key="2">
    <citation type="submission" date="2021-04" db="EMBL/GenBank/DDBJ databases">
        <authorList>
            <person name="Gilroy R."/>
        </authorList>
    </citation>
    <scope>NUCLEOTIDE SEQUENCE</scope>
    <source>
        <strain evidence="3">F6-6636</strain>
    </source>
</reference>
<dbReference type="PROSITE" id="PS51257">
    <property type="entry name" value="PROKAR_LIPOPROTEIN"/>
    <property type="match status" value="1"/>
</dbReference>
<protein>
    <submittedName>
        <fullName evidence="3">VTT domain-containing protein</fullName>
    </submittedName>
</protein>
<sequence>MKKRTIKRLIITISIILIILLLIGLGCDYRHRLHIIFIQPHFNRQVLITTLRQYGSLDIFLLLALMILMDAVPGCPSSVIGIVSGICLGRRLGCLVNLVGMIGGNMLSMLVIRHFGIAKSSSKHSRIIKAIMHMQHPLVGLVIGYAVPMIPTVFTNYAATKLHLKWHQLLSCMALGALPSAWLYACGGDAFLRGNNVIGTIALIAVVLLIFLVIIIHRDRKKHAQQQLSKQ</sequence>
<evidence type="ECO:0000313" key="3">
    <source>
        <dbReference type="EMBL" id="MBU3851291.1"/>
    </source>
</evidence>
<feature type="transmembrane region" description="Helical" evidence="1">
    <location>
        <begin position="9"/>
        <end position="26"/>
    </location>
</feature>
<dbReference type="Proteomes" id="UP000777303">
    <property type="component" value="Unassembled WGS sequence"/>
</dbReference>
<feature type="transmembrane region" description="Helical" evidence="1">
    <location>
        <begin position="197"/>
        <end position="216"/>
    </location>
</feature>
<feature type="transmembrane region" description="Helical" evidence="1">
    <location>
        <begin position="166"/>
        <end position="185"/>
    </location>
</feature>
<proteinExistence type="predicted"/>
<dbReference type="InterPro" id="IPR032816">
    <property type="entry name" value="VTT_dom"/>
</dbReference>
<evidence type="ECO:0000256" key="1">
    <source>
        <dbReference type="SAM" id="Phobius"/>
    </source>
</evidence>
<accession>A0A948TIW7</accession>
<organism evidence="3 4">
    <name type="scientific">Candidatus Paralactobacillus gallistercoris</name>
    <dbReference type="NCBI Taxonomy" id="2838724"/>
    <lineage>
        <taxon>Bacteria</taxon>
        <taxon>Bacillati</taxon>
        <taxon>Bacillota</taxon>
        <taxon>Bacilli</taxon>
        <taxon>Lactobacillales</taxon>
        <taxon>Lactobacillaceae</taxon>
        <taxon>Lactobacillus</taxon>
    </lineage>
</organism>
<feature type="transmembrane region" description="Helical" evidence="1">
    <location>
        <begin position="138"/>
        <end position="159"/>
    </location>
</feature>